<gene>
    <name evidence="2" type="ORF">HPB51_017349</name>
</gene>
<reference evidence="2" key="1">
    <citation type="journal article" date="2020" name="Cell">
        <title>Large-Scale Comparative Analyses of Tick Genomes Elucidate Their Genetic Diversity and Vector Capacities.</title>
        <authorList>
            <consortium name="Tick Genome and Microbiome Consortium (TIGMIC)"/>
            <person name="Jia N."/>
            <person name="Wang J."/>
            <person name="Shi W."/>
            <person name="Du L."/>
            <person name="Sun Y."/>
            <person name="Zhan W."/>
            <person name="Jiang J.F."/>
            <person name="Wang Q."/>
            <person name="Zhang B."/>
            <person name="Ji P."/>
            <person name="Bell-Sakyi L."/>
            <person name="Cui X.M."/>
            <person name="Yuan T.T."/>
            <person name="Jiang B.G."/>
            <person name="Yang W.F."/>
            <person name="Lam T.T."/>
            <person name="Chang Q.C."/>
            <person name="Ding S.J."/>
            <person name="Wang X.J."/>
            <person name="Zhu J.G."/>
            <person name="Ruan X.D."/>
            <person name="Zhao L."/>
            <person name="Wei J.T."/>
            <person name="Ye R.Z."/>
            <person name="Que T.C."/>
            <person name="Du C.H."/>
            <person name="Zhou Y.H."/>
            <person name="Cheng J.X."/>
            <person name="Dai P.F."/>
            <person name="Guo W.B."/>
            <person name="Han X.H."/>
            <person name="Huang E.J."/>
            <person name="Li L.F."/>
            <person name="Wei W."/>
            <person name="Gao Y.C."/>
            <person name="Liu J.Z."/>
            <person name="Shao H.Z."/>
            <person name="Wang X."/>
            <person name="Wang C.C."/>
            <person name="Yang T.C."/>
            <person name="Huo Q.B."/>
            <person name="Li W."/>
            <person name="Chen H.Y."/>
            <person name="Chen S.E."/>
            <person name="Zhou L.G."/>
            <person name="Ni X.B."/>
            <person name="Tian J.H."/>
            <person name="Sheng Y."/>
            <person name="Liu T."/>
            <person name="Pan Y.S."/>
            <person name="Xia L.Y."/>
            <person name="Li J."/>
            <person name="Zhao F."/>
            <person name="Cao W.C."/>
        </authorList>
    </citation>
    <scope>NUCLEOTIDE SEQUENCE</scope>
    <source>
        <strain evidence="2">Rmic-2018</strain>
    </source>
</reference>
<dbReference type="AlphaFoldDB" id="A0A9J6EHE1"/>
<dbReference type="EMBL" id="JABSTU010000004">
    <property type="protein sequence ID" value="KAH8033899.1"/>
    <property type="molecule type" value="Genomic_DNA"/>
</dbReference>
<organism evidence="2 3">
    <name type="scientific">Rhipicephalus microplus</name>
    <name type="common">Cattle tick</name>
    <name type="synonym">Boophilus microplus</name>
    <dbReference type="NCBI Taxonomy" id="6941"/>
    <lineage>
        <taxon>Eukaryota</taxon>
        <taxon>Metazoa</taxon>
        <taxon>Ecdysozoa</taxon>
        <taxon>Arthropoda</taxon>
        <taxon>Chelicerata</taxon>
        <taxon>Arachnida</taxon>
        <taxon>Acari</taxon>
        <taxon>Parasitiformes</taxon>
        <taxon>Ixodida</taxon>
        <taxon>Ixodoidea</taxon>
        <taxon>Ixodidae</taxon>
        <taxon>Rhipicephalinae</taxon>
        <taxon>Rhipicephalus</taxon>
        <taxon>Boophilus</taxon>
    </lineage>
</organism>
<sequence length="531" mass="56611">MSKDAPCVDEEGASSPNGPSNGLETFFMPQEDGSTSSNVGIDSAVAGESKNAMLQQCKPIIEVICEHRRKRKKRKRSSLRKPTTGPTLSRERRRATPRYHSTPGSRQLVGSGGIRISTPSLNNASSAPVHDCGVAADVQCRRRSSDLSSPQGRRALSSGRVAASVPASASMCAAPCTAEHSGLHGAYAAAEPRRALPRARGPISSGPASRVLFREAGRTVTWPHGSGEPSNAGGKKRAHVTLTSGKERESGSKENGPSRGPDKRQIPSAAFLFRAFFRLPHRRSSGFRAPRCCVHRGERPVVPTSSDLLRDRSAMCARTCHASGSTALGHALVVTDAAGCLQGSPAGRYLADGAPCVPVAAPILRYSTCLKRVFFANGDYNDCSDLCVLGNYNRIVPEASGEARESVRQRACPFRSASLDETPPRCECPNGNAPPDKVEDMPGAERLLNSLPTERLQLPAADVSTERCGELRSFCLILRKDDAPPKEGEKPVSVINTASLYPDPDLAVPSPVLLSAVPARSRTRSLDARLL</sequence>
<reference evidence="2" key="2">
    <citation type="submission" date="2021-09" db="EMBL/GenBank/DDBJ databases">
        <authorList>
            <person name="Jia N."/>
            <person name="Wang J."/>
            <person name="Shi W."/>
            <person name="Du L."/>
            <person name="Sun Y."/>
            <person name="Zhan W."/>
            <person name="Jiang J."/>
            <person name="Wang Q."/>
            <person name="Zhang B."/>
            <person name="Ji P."/>
            <person name="Sakyi L.B."/>
            <person name="Cui X."/>
            <person name="Yuan T."/>
            <person name="Jiang B."/>
            <person name="Yang W."/>
            <person name="Lam T.T.-Y."/>
            <person name="Chang Q."/>
            <person name="Ding S."/>
            <person name="Wang X."/>
            <person name="Zhu J."/>
            <person name="Ruan X."/>
            <person name="Zhao L."/>
            <person name="Wei J."/>
            <person name="Que T."/>
            <person name="Du C."/>
            <person name="Cheng J."/>
            <person name="Dai P."/>
            <person name="Han X."/>
            <person name="Huang E."/>
            <person name="Gao Y."/>
            <person name="Liu J."/>
            <person name="Shao H."/>
            <person name="Ye R."/>
            <person name="Li L."/>
            <person name="Wei W."/>
            <person name="Wang X."/>
            <person name="Wang C."/>
            <person name="Huo Q."/>
            <person name="Li W."/>
            <person name="Guo W."/>
            <person name="Chen H."/>
            <person name="Chen S."/>
            <person name="Zhou L."/>
            <person name="Zhou L."/>
            <person name="Ni X."/>
            <person name="Tian J."/>
            <person name="Zhou Y."/>
            <person name="Sheng Y."/>
            <person name="Liu T."/>
            <person name="Pan Y."/>
            <person name="Xia L."/>
            <person name="Li J."/>
            <person name="Zhao F."/>
            <person name="Cao W."/>
        </authorList>
    </citation>
    <scope>NUCLEOTIDE SEQUENCE</scope>
    <source>
        <strain evidence="2">Rmic-2018</strain>
        <tissue evidence="2">Larvae</tissue>
    </source>
</reference>
<proteinExistence type="predicted"/>
<accession>A0A9J6EHE1</accession>
<feature type="compositionally biased region" description="Basic residues" evidence="1">
    <location>
        <begin position="67"/>
        <end position="79"/>
    </location>
</feature>
<dbReference type="Proteomes" id="UP000821866">
    <property type="component" value="Chromosome 2"/>
</dbReference>
<protein>
    <submittedName>
        <fullName evidence="2">Uncharacterized protein</fullName>
    </submittedName>
</protein>
<feature type="compositionally biased region" description="Polar residues" evidence="1">
    <location>
        <begin position="117"/>
        <end position="126"/>
    </location>
</feature>
<evidence type="ECO:0000256" key="1">
    <source>
        <dbReference type="SAM" id="MobiDB-lite"/>
    </source>
</evidence>
<feature type="compositionally biased region" description="Polar residues" evidence="1">
    <location>
        <begin position="14"/>
        <end position="23"/>
    </location>
</feature>
<keyword evidence="3" id="KW-1185">Reference proteome</keyword>
<name>A0A9J6EHE1_RHIMP</name>
<evidence type="ECO:0000313" key="2">
    <source>
        <dbReference type="EMBL" id="KAH8033899.1"/>
    </source>
</evidence>
<evidence type="ECO:0000313" key="3">
    <source>
        <dbReference type="Proteomes" id="UP000821866"/>
    </source>
</evidence>
<comment type="caution">
    <text evidence="2">The sequence shown here is derived from an EMBL/GenBank/DDBJ whole genome shotgun (WGS) entry which is preliminary data.</text>
</comment>
<feature type="region of interest" description="Disordered" evidence="1">
    <location>
        <begin position="67"/>
        <end position="128"/>
    </location>
</feature>
<feature type="region of interest" description="Disordered" evidence="1">
    <location>
        <begin position="220"/>
        <end position="264"/>
    </location>
</feature>
<feature type="region of interest" description="Disordered" evidence="1">
    <location>
        <begin position="1"/>
        <end position="42"/>
    </location>
</feature>